<evidence type="ECO:0000313" key="2">
    <source>
        <dbReference type="Proteomes" id="UP000017836"/>
    </source>
</evidence>
<organism evidence="1 2">
    <name type="scientific">Amborella trichopoda</name>
    <dbReference type="NCBI Taxonomy" id="13333"/>
    <lineage>
        <taxon>Eukaryota</taxon>
        <taxon>Viridiplantae</taxon>
        <taxon>Streptophyta</taxon>
        <taxon>Embryophyta</taxon>
        <taxon>Tracheophyta</taxon>
        <taxon>Spermatophyta</taxon>
        <taxon>Magnoliopsida</taxon>
        <taxon>Amborellales</taxon>
        <taxon>Amborellaceae</taxon>
        <taxon>Amborella</taxon>
    </lineage>
</organism>
<sequence length="133" mass="14571">MSEAVPIPHIVWKSARLRKQSHPIHDIPSTPQGREMVPILEAALALLVSSHQASFDLSCQLKESGPSLMVEAVQTVKAMHDDNMVDAKSGHEDSLVPLEHPTMSVFMVEANDMLARSPIHSSSELVGYEYTDG</sequence>
<protein>
    <submittedName>
        <fullName evidence="1">Uncharacterized protein</fullName>
    </submittedName>
</protein>
<name>W1PRK5_AMBTC</name>
<dbReference type="EMBL" id="KI392832">
    <property type="protein sequence ID" value="ERN10474.1"/>
    <property type="molecule type" value="Genomic_DNA"/>
</dbReference>
<dbReference type="Proteomes" id="UP000017836">
    <property type="component" value="Unassembled WGS sequence"/>
</dbReference>
<reference evidence="2" key="1">
    <citation type="journal article" date="2013" name="Science">
        <title>The Amborella genome and the evolution of flowering plants.</title>
        <authorList>
            <consortium name="Amborella Genome Project"/>
        </authorList>
    </citation>
    <scope>NUCLEOTIDE SEQUENCE [LARGE SCALE GENOMIC DNA]</scope>
</reference>
<keyword evidence="2" id="KW-1185">Reference proteome</keyword>
<proteinExistence type="predicted"/>
<gene>
    <name evidence="1" type="ORF">AMTR_s00161p00030590</name>
</gene>
<accession>W1PRK5</accession>
<dbReference type="HOGENOM" id="CLU_1909508_0_0_1"/>
<dbReference type="AlphaFoldDB" id="W1PRK5"/>
<dbReference type="Gramene" id="ERN10474">
    <property type="protein sequence ID" value="ERN10474"/>
    <property type="gene ID" value="AMTR_s00161p00030590"/>
</dbReference>
<evidence type="ECO:0000313" key="1">
    <source>
        <dbReference type="EMBL" id="ERN10474.1"/>
    </source>
</evidence>